<dbReference type="Proteomes" id="UP000003299">
    <property type="component" value="Unassembled WGS sequence"/>
</dbReference>
<feature type="non-terminal residue" evidence="1">
    <location>
        <position position="105"/>
    </location>
</feature>
<organism evidence="1 2">
    <name type="scientific">Xanthomonas vesicatoria ATCC 35937</name>
    <dbReference type="NCBI Taxonomy" id="925775"/>
    <lineage>
        <taxon>Bacteria</taxon>
        <taxon>Pseudomonadati</taxon>
        <taxon>Pseudomonadota</taxon>
        <taxon>Gammaproteobacteria</taxon>
        <taxon>Lysobacterales</taxon>
        <taxon>Lysobacteraceae</taxon>
        <taxon>Xanthomonas</taxon>
    </lineage>
</organism>
<reference evidence="1 2" key="1">
    <citation type="journal article" date="2011" name="BMC Genomics">
        <title>Comparative genomics reveals diversity among xanthomonads infecting tomato and pepper.</title>
        <authorList>
            <person name="Potnis N."/>
            <person name="Krasileva K."/>
            <person name="Chow V."/>
            <person name="Almeida N.F."/>
            <person name="Patil P.B."/>
            <person name="Ryan R.P."/>
            <person name="Sharlach M."/>
            <person name="Behlau F."/>
            <person name="Dow J.M."/>
            <person name="Momol M.T."/>
            <person name="White F.F."/>
            <person name="Preston J.F."/>
            <person name="Vinatzer B.A."/>
            <person name="Koebnik R."/>
            <person name="Setubal J.C."/>
            <person name="Norman D.J."/>
            <person name="Staskawicz B.J."/>
            <person name="Jones J.B."/>
        </authorList>
    </citation>
    <scope>NUCLEOTIDE SEQUENCE [LARGE SCALE GENOMIC DNA]</scope>
    <source>
        <strain evidence="1 2">ATCC 35937</strain>
    </source>
</reference>
<name>F1W595_9XANT</name>
<protein>
    <submittedName>
        <fullName evidence="1">Uncharacterized protein</fullName>
    </submittedName>
</protein>
<gene>
    <name evidence="1" type="ORF">XVE_2382</name>
</gene>
<proteinExistence type="predicted"/>
<dbReference type="EMBL" id="AEQV01000076">
    <property type="protein sequence ID" value="EGD09290.1"/>
    <property type="molecule type" value="Genomic_DNA"/>
</dbReference>
<evidence type="ECO:0000313" key="2">
    <source>
        <dbReference type="Proteomes" id="UP000003299"/>
    </source>
</evidence>
<dbReference type="AlphaFoldDB" id="F1W595"/>
<comment type="caution">
    <text evidence="1">The sequence shown here is derived from an EMBL/GenBank/DDBJ whole genome shotgun (WGS) entry which is preliminary data.</text>
</comment>
<accession>F1W595</accession>
<evidence type="ECO:0000313" key="1">
    <source>
        <dbReference type="EMBL" id="EGD09290.1"/>
    </source>
</evidence>
<sequence>MTAVRAQPAAVLEESTRLSLYQGVRDRSDRLGARVFSLAFPIDVFAMTALRRPRSLALLSMLGLLSACGGEPRPATPAPVVQAPTAAAVKPVKIGIALGGGAVKG</sequence>